<keyword evidence="2" id="KW-0238">DNA-binding</keyword>
<gene>
    <name evidence="5" type="ORF">JHL17_23720</name>
</gene>
<dbReference type="Gene3D" id="1.10.10.60">
    <property type="entry name" value="Homeodomain-like"/>
    <property type="match status" value="2"/>
</dbReference>
<reference evidence="6" key="1">
    <citation type="submission" date="2021-01" db="EMBL/GenBank/DDBJ databases">
        <title>Genome public.</title>
        <authorList>
            <person name="Liu C."/>
            <person name="Sun Q."/>
        </authorList>
    </citation>
    <scope>NUCLEOTIDE SEQUENCE [LARGE SCALE GENOMIC DNA]</scope>
    <source>
        <strain evidence="6">YIM B02556</strain>
    </source>
</reference>
<dbReference type="Pfam" id="PF12833">
    <property type="entry name" value="HTH_18"/>
    <property type="match status" value="1"/>
</dbReference>
<evidence type="ECO:0000256" key="2">
    <source>
        <dbReference type="ARBA" id="ARBA00023125"/>
    </source>
</evidence>
<dbReference type="SUPFAM" id="SSF46689">
    <property type="entry name" value="Homeodomain-like"/>
    <property type="match status" value="2"/>
</dbReference>
<protein>
    <submittedName>
        <fullName evidence="5">Helix-turn-helix transcriptional regulator</fullName>
    </submittedName>
</protein>
<keyword evidence="3" id="KW-0804">Transcription</keyword>
<comment type="caution">
    <text evidence="5">The sequence shown here is derived from an EMBL/GenBank/DDBJ whole genome shotgun (WGS) entry which is preliminary data.</text>
</comment>
<dbReference type="InterPro" id="IPR018060">
    <property type="entry name" value="HTH_AraC"/>
</dbReference>
<keyword evidence="6" id="KW-1185">Reference proteome</keyword>
<feature type="domain" description="HTH araC/xylS-type" evidence="4">
    <location>
        <begin position="189"/>
        <end position="287"/>
    </location>
</feature>
<dbReference type="SMART" id="SM00342">
    <property type="entry name" value="HTH_ARAC"/>
    <property type="match status" value="1"/>
</dbReference>
<proteinExistence type="predicted"/>
<dbReference type="Proteomes" id="UP000652760">
    <property type="component" value="Unassembled WGS sequence"/>
</dbReference>
<evidence type="ECO:0000256" key="3">
    <source>
        <dbReference type="ARBA" id="ARBA00023163"/>
    </source>
</evidence>
<sequence>MSADDGRALHENVVRIERRVHTWNCVTVIDVEEHTRGEVLHALVNDEETGVAMALEEVGGVTEPRLEPDRACMLDHRPNHMTLVPKGMPLWGHGAKDLHYSRYALLLFDLDALEARFEEDFDARMFARPRLRFTDDRIHALVRMLINIPDRDASMTLLGDSLTSAVFALLSRENERGPAGTKLSCHALRLVESYIRDQLPRRIELRELAELAQMSQWHFSRGFKASTGLSPYQWQLTKRLERVKELLLRSDAPLNVIAKATGFCNATHLIRAFERRTGEAPAVWRRDGK</sequence>
<evidence type="ECO:0000256" key="1">
    <source>
        <dbReference type="ARBA" id="ARBA00023015"/>
    </source>
</evidence>
<evidence type="ECO:0000313" key="5">
    <source>
        <dbReference type="EMBL" id="MBK1840416.1"/>
    </source>
</evidence>
<dbReference type="PANTHER" id="PTHR46796:SF6">
    <property type="entry name" value="ARAC SUBFAMILY"/>
    <property type="match status" value="1"/>
</dbReference>
<keyword evidence="1" id="KW-0805">Transcription regulation</keyword>
<accession>A0ABS1FAH7</accession>
<dbReference type="RefSeq" id="WP_200196970.1">
    <property type="nucleotide sequence ID" value="NZ_JAENHM010000063.1"/>
</dbReference>
<evidence type="ECO:0000313" key="6">
    <source>
        <dbReference type="Proteomes" id="UP000652760"/>
    </source>
</evidence>
<dbReference type="PROSITE" id="PS01124">
    <property type="entry name" value="HTH_ARAC_FAMILY_2"/>
    <property type="match status" value="1"/>
</dbReference>
<dbReference type="InterPro" id="IPR009057">
    <property type="entry name" value="Homeodomain-like_sf"/>
</dbReference>
<dbReference type="InterPro" id="IPR050204">
    <property type="entry name" value="AraC_XylS_family_regulators"/>
</dbReference>
<dbReference type="EMBL" id="JAENHM010000063">
    <property type="protein sequence ID" value="MBK1840416.1"/>
    <property type="molecule type" value="Genomic_DNA"/>
</dbReference>
<name>A0ABS1FAH7_9PROT</name>
<organism evidence="5 6">
    <name type="scientific">Azospirillum endophyticum</name>
    <dbReference type="NCBI Taxonomy" id="2800326"/>
    <lineage>
        <taxon>Bacteria</taxon>
        <taxon>Pseudomonadati</taxon>
        <taxon>Pseudomonadota</taxon>
        <taxon>Alphaproteobacteria</taxon>
        <taxon>Rhodospirillales</taxon>
        <taxon>Azospirillaceae</taxon>
        <taxon>Azospirillum</taxon>
    </lineage>
</organism>
<evidence type="ECO:0000259" key="4">
    <source>
        <dbReference type="PROSITE" id="PS01124"/>
    </source>
</evidence>
<dbReference type="PANTHER" id="PTHR46796">
    <property type="entry name" value="HTH-TYPE TRANSCRIPTIONAL ACTIVATOR RHAS-RELATED"/>
    <property type="match status" value="1"/>
</dbReference>